<dbReference type="Ensembl" id="ENSSANT00000074536.1">
    <property type="protein sequence ID" value="ENSSANP00000070109.1"/>
    <property type="gene ID" value="ENSSANG00000034981.1"/>
</dbReference>
<feature type="signal peptide" evidence="1">
    <location>
        <begin position="1"/>
        <end position="21"/>
    </location>
</feature>
<sequence>CIHDQLMATIFFFCAVKQFTGTCTQYSCTRQYHFVNESKTWTEAQRYCRQNYTDLATIDNMEEMSRLIKTVRGTYFGSTWIGLYEDLNSWRWSLDNSALEGGFKSWFVQQQVNSGGQSLCVYMSYYRGTWSEAFCSNRYPFVCYDGENCCWSLKELEQNIYDYMIYHIFKLLPTGRVNASTSYVFVYQYKTWTEAQSYCREHHTDLISIRNETENYRVQSLIPYSSVFWIGLYRTRSWSDQSNSSFSNWRTGQPDNAGNSEYCTAVSFSDSGSWTDENCNTALPFICYSGE</sequence>
<keyword evidence="1" id="KW-0732">Signal</keyword>
<dbReference type="InterPro" id="IPR016186">
    <property type="entry name" value="C-type_lectin-like/link_sf"/>
</dbReference>
<dbReference type="AlphaFoldDB" id="A0A671QNM7"/>
<feature type="chain" id="PRO_5025448991" evidence="1">
    <location>
        <begin position="22"/>
        <end position="291"/>
    </location>
</feature>
<evidence type="ECO:0000313" key="3">
    <source>
        <dbReference type="Ensembl" id="ENSSANP00000070109.1"/>
    </source>
</evidence>
<organism evidence="3 4">
    <name type="scientific">Sinocyclocheilus anshuiensis</name>
    <dbReference type="NCBI Taxonomy" id="1608454"/>
    <lineage>
        <taxon>Eukaryota</taxon>
        <taxon>Metazoa</taxon>
        <taxon>Chordata</taxon>
        <taxon>Craniata</taxon>
        <taxon>Vertebrata</taxon>
        <taxon>Euteleostomi</taxon>
        <taxon>Actinopterygii</taxon>
        <taxon>Neopterygii</taxon>
        <taxon>Teleostei</taxon>
        <taxon>Ostariophysi</taxon>
        <taxon>Cypriniformes</taxon>
        <taxon>Cyprinidae</taxon>
        <taxon>Cyprininae</taxon>
        <taxon>Sinocyclocheilus</taxon>
    </lineage>
</organism>
<accession>A0A671QNM7</accession>
<dbReference type="PROSITE" id="PS50041">
    <property type="entry name" value="C_TYPE_LECTIN_2"/>
    <property type="match status" value="2"/>
</dbReference>
<dbReference type="Proteomes" id="UP000472260">
    <property type="component" value="Unassembled WGS sequence"/>
</dbReference>
<evidence type="ECO:0000256" key="1">
    <source>
        <dbReference type="SAM" id="SignalP"/>
    </source>
</evidence>
<name>A0A671QNM7_9TELE</name>
<dbReference type="SUPFAM" id="SSF56436">
    <property type="entry name" value="C-type lectin-like"/>
    <property type="match status" value="2"/>
</dbReference>
<dbReference type="InterPro" id="IPR016187">
    <property type="entry name" value="CTDL_fold"/>
</dbReference>
<dbReference type="Pfam" id="PF00059">
    <property type="entry name" value="Lectin_C"/>
    <property type="match status" value="2"/>
</dbReference>
<dbReference type="SMART" id="SM00034">
    <property type="entry name" value="CLECT"/>
    <property type="match status" value="2"/>
</dbReference>
<protein>
    <submittedName>
        <fullName evidence="3">Si:dkey-11o15.8</fullName>
    </submittedName>
</protein>
<feature type="domain" description="C-type lectin" evidence="2">
    <location>
        <begin position="178"/>
        <end position="288"/>
    </location>
</feature>
<reference evidence="3" key="2">
    <citation type="submission" date="2025-09" db="UniProtKB">
        <authorList>
            <consortium name="Ensembl"/>
        </authorList>
    </citation>
    <scope>IDENTIFICATION</scope>
</reference>
<evidence type="ECO:0000313" key="4">
    <source>
        <dbReference type="Proteomes" id="UP000472260"/>
    </source>
</evidence>
<proteinExistence type="predicted"/>
<evidence type="ECO:0000259" key="2">
    <source>
        <dbReference type="PROSITE" id="PS50041"/>
    </source>
</evidence>
<reference evidence="3" key="1">
    <citation type="submission" date="2025-08" db="UniProtKB">
        <authorList>
            <consortium name="Ensembl"/>
        </authorList>
    </citation>
    <scope>IDENTIFICATION</scope>
</reference>
<dbReference type="PANTHER" id="PTHR45784:SF3">
    <property type="entry name" value="C-TYPE LECTIN DOMAIN FAMILY 4 MEMBER K-LIKE-RELATED"/>
    <property type="match status" value="1"/>
</dbReference>
<feature type="domain" description="C-type lectin" evidence="2">
    <location>
        <begin position="32"/>
        <end position="144"/>
    </location>
</feature>
<keyword evidence="4" id="KW-1185">Reference proteome</keyword>
<dbReference type="Gene3D" id="3.10.100.10">
    <property type="entry name" value="Mannose-Binding Protein A, subunit A"/>
    <property type="match status" value="2"/>
</dbReference>
<dbReference type="InterPro" id="IPR001304">
    <property type="entry name" value="C-type_lectin-like"/>
</dbReference>
<dbReference type="PANTHER" id="PTHR45784">
    <property type="entry name" value="C-TYPE LECTIN DOMAIN FAMILY 20 MEMBER A-RELATED"/>
    <property type="match status" value="1"/>
</dbReference>